<sequence length="84" mass="9190">MGGPTIHMSISSLKGERSLSPCDTVTLTTYSVQLCIDVTLITKEEILLIKVFKFNAHAGNYTYVGEHSILCLRSIAYGIIQNVA</sequence>
<keyword evidence="3" id="KW-1185">Reference proteome</keyword>
<reference evidence="1" key="3">
    <citation type="submission" date="2018-07" db="EMBL/GenBank/DDBJ databases">
        <title>WGS assembly of Glycine max.</title>
        <authorList>
            <person name="Schmutz J."/>
            <person name="Cannon S."/>
            <person name="Schlueter J."/>
            <person name="Ma J."/>
            <person name="Mitros T."/>
            <person name="Nelson W."/>
            <person name="Hyten D."/>
            <person name="Song Q."/>
            <person name="Thelen J."/>
            <person name="Cheng J."/>
            <person name="Xu D."/>
            <person name="Hellsten U."/>
            <person name="May G."/>
            <person name="Yu Y."/>
            <person name="Sakurai T."/>
            <person name="Umezawa T."/>
            <person name="Bhattacharyya M."/>
            <person name="Sandhu D."/>
            <person name="Valliyodan B."/>
            <person name="Lindquist E."/>
            <person name="Peto M."/>
            <person name="Grant D."/>
            <person name="Shu S."/>
            <person name="Goodstein D."/>
            <person name="Barry K."/>
            <person name="Futrell-Griggs M."/>
            <person name="Abernathy B."/>
            <person name="Du J."/>
            <person name="Tian Z."/>
            <person name="Zhu L."/>
            <person name="Gill N."/>
            <person name="Joshi T."/>
            <person name="Libault M."/>
            <person name="Sethuraman A."/>
            <person name="Zhang X."/>
            <person name="Shinozaki K."/>
            <person name="Nguyen H."/>
            <person name="Wing R."/>
            <person name="Cregan P."/>
            <person name="Specht J."/>
            <person name="Grimwood J."/>
            <person name="Rokhsar D."/>
            <person name="Stacey G."/>
            <person name="Shoemaker R."/>
            <person name="Jackson S."/>
        </authorList>
    </citation>
    <scope>NUCLEOTIDE SEQUENCE</scope>
    <source>
        <tissue evidence="1">Callus</tissue>
    </source>
</reference>
<reference evidence="2" key="2">
    <citation type="submission" date="2018-02" db="UniProtKB">
        <authorList>
            <consortium name="EnsemblPlants"/>
        </authorList>
    </citation>
    <scope>IDENTIFICATION</scope>
    <source>
        <strain evidence="2">Williams 82</strain>
    </source>
</reference>
<dbReference type="EMBL" id="CM000844">
    <property type="protein sequence ID" value="KRH28735.1"/>
    <property type="molecule type" value="Genomic_DNA"/>
</dbReference>
<dbReference type="AlphaFoldDB" id="A0A0R0HQR5"/>
<protein>
    <submittedName>
        <fullName evidence="1 2">Uncharacterized protein</fullName>
    </submittedName>
</protein>
<gene>
    <name evidence="1" type="ORF">GLYMA_11G072600</name>
</gene>
<reference evidence="1 2" key="1">
    <citation type="journal article" date="2010" name="Nature">
        <title>Genome sequence of the palaeopolyploid soybean.</title>
        <authorList>
            <person name="Schmutz J."/>
            <person name="Cannon S.B."/>
            <person name="Schlueter J."/>
            <person name="Ma J."/>
            <person name="Mitros T."/>
            <person name="Nelson W."/>
            <person name="Hyten D.L."/>
            <person name="Song Q."/>
            <person name="Thelen J.J."/>
            <person name="Cheng J."/>
            <person name="Xu D."/>
            <person name="Hellsten U."/>
            <person name="May G.D."/>
            <person name="Yu Y."/>
            <person name="Sakurai T."/>
            <person name="Umezawa T."/>
            <person name="Bhattacharyya M.K."/>
            <person name="Sandhu D."/>
            <person name="Valliyodan B."/>
            <person name="Lindquist E."/>
            <person name="Peto M."/>
            <person name="Grant D."/>
            <person name="Shu S."/>
            <person name="Goodstein D."/>
            <person name="Barry K."/>
            <person name="Futrell-Griggs M."/>
            <person name="Abernathy B."/>
            <person name="Du J."/>
            <person name="Tian Z."/>
            <person name="Zhu L."/>
            <person name="Gill N."/>
            <person name="Joshi T."/>
            <person name="Libault M."/>
            <person name="Sethuraman A."/>
            <person name="Zhang X.-C."/>
            <person name="Shinozaki K."/>
            <person name="Nguyen H.T."/>
            <person name="Wing R.A."/>
            <person name="Cregan P."/>
            <person name="Specht J."/>
            <person name="Grimwood J."/>
            <person name="Rokhsar D."/>
            <person name="Stacey G."/>
            <person name="Shoemaker R.C."/>
            <person name="Jackson S.A."/>
        </authorList>
    </citation>
    <scope>NUCLEOTIDE SEQUENCE [LARGE SCALE GENOMIC DNA]</scope>
    <source>
        <strain evidence="2">cv. Williams 82</strain>
        <tissue evidence="1">Callus</tissue>
    </source>
</reference>
<dbReference type="Proteomes" id="UP000008827">
    <property type="component" value="Chromosome 11"/>
</dbReference>
<organism evidence="1">
    <name type="scientific">Glycine max</name>
    <name type="common">Soybean</name>
    <name type="synonym">Glycine hispida</name>
    <dbReference type="NCBI Taxonomy" id="3847"/>
    <lineage>
        <taxon>Eukaryota</taxon>
        <taxon>Viridiplantae</taxon>
        <taxon>Streptophyta</taxon>
        <taxon>Embryophyta</taxon>
        <taxon>Tracheophyta</taxon>
        <taxon>Spermatophyta</taxon>
        <taxon>Magnoliopsida</taxon>
        <taxon>eudicotyledons</taxon>
        <taxon>Gunneridae</taxon>
        <taxon>Pentapetalae</taxon>
        <taxon>rosids</taxon>
        <taxon>fabids</taxon>
        <taxon>Fabales</taxon>
        <taxon>Fabaceae</taxon>
        <taxon>Papilionoideae</taxon>
        <taxon>50 kb inversion clade</taxon>
        <taxon>NPAAA clade</taxon>
        <taxon>indigoferoid/millettioid clade</taxon>
        <taxon>Phaseoleae</taxon>
        <taxon>Glycine</taxon>
        <taxon>Glycine subgen. Soja</taxon>
    </lineage>
</organism>
<evidence type="ECO:0000313" key="3">
    <source>
        <dbReference type="Proteomes" id="UP000008827"/>
    </source>
</evidence>
<dbReference type="InParanoid" id="A0A0R0HQR5"/>
<dbReference type="EnsemblPlants" id="KRH28735">
    <property type="protein sequence ID" value="KRH28735"/>
    <property type="gene ID" value="GLYMA_11G072600"/>
</dbReference>
<name>A0A0R0HQR5_SOYBN</name>
<evidence type="ECO:0000313" key="2">
    <source>
        <dbReference type="EnsemblPlants" id="KRH28735"/>
    </source>
</evidence>
<proteinExistence type="predicted"/>
<accession>A0A0R0HQR5</accession>
<evidence type="ECO:0000313" key="1">
    <source>
        <dbReference type="EMBL" id="KRH28735.1"/>
    </source>
</evidence>
<dbReference type="Gramene" id="KRH28735">
    <property type="protein sequence ID" value="KRH28735"/>
    <property type="gene ID" value="GLYMA_11G072600"/>
</dbReference>